<feature type="region of interest" description="Disordered" evidence="1">
    <location>
        <begin position="63"/>
        <end position="88"/>
    </location>
</feature>
<dbReference type="EMBL" id="KE345062">
    <property type="protein sequence ID" value="EXB93198.1"/>
    <property type="molecule type" value="Genomic_DNA"/>
</dbReference>
<dbReference type="Proteomes" id="UP000030645">
    <property type="component" value="Unassembled WGS sequence"/>
</dbReference>
<evidence type="ECO:0000313" key="2">
    <source>
        <dbReference type="EMBL" id="EXB93198.1"/>
    </source>
</evidence>
<name>W9S6T5_9ROSA</name>
<reference evidence="3" key="1">
    <citation type="submission" date="2013-01" db="EMBL/GenBank/DDBJ databases">
        <title>Draft Genome Sequence of a Mulberry Tree, Morus notabilis C.K. Schneid.</title>
        <authorList>
            <person name="He N."/>
            <person name="Zhao S."/>
        </authorList>
    </citation>
    <scope>NUCLEOTIDE SEQUENCE</scope>
</reference>
<accession>W9S6T5</accession>
<sequence>MIRRTSITTIIGPSLTDDQCYAQTFDKDTFLLPIRHPTTMDPSHQGLPLPTKPQICHIQLSPAPTVMPSHGARRRYSLRVSTLPHPRS</sequence>
<organism evidence="2 3">
    <name type="scientific">Morus notabilis</name>
    <dbReference type="NCBI Taxonomy" id="981085"/>
    <lineage>
        <taxon>Eukaryota</taxon>
        <taxon>Viridiplantae</taxon>
        <taxon>Streptophyta</taxon>
        <taxon>Embryophyta</taxon>
        <taxon>Tracheophyta</taxon>
        <taxon>Spermatophyta</taxon>
        <taxon>Magnoliopsida</taxon>
        <taxon>eudicotyledons</taxon>
        <taxon>Gunneridae</taxon>
        <taxon>Pentapetalae</taxon>
        <taxon>rosids</taxon>
        <taxon>fabids</taxon>
        <taxon>Rosales</taxon>
        <taxon>Moraceae</taxon>
        <taxon>Moreae</taxon>
        <taxon>Morus</taxon>
    </lineage>
</organism>
<keyword evidence="3" id="KW-1185">Reference proteome</keyword>
<protein>
    <submittedName>
        <fullName evidence="2">Uncharacterized protein</fullName>
    </submittedName>
</protein>
<evidence type="ECO:0000256" key="1">
    <source>
        <dbReference type="SAM" id="MobiDB-lite"/>
    </source>
</evidence>
<proteinExistence type="predicted"/>
<evidence type="ECO:0000313" key="3">
    <source>
        <dbReference type="Proteomes" id="UP000030645"/>
    </source>
</evidence>
<dbReference type="AlphaFoldDB" id="W9S6T5"/>
<gene>
    <name evidence="2" type="ORF">L484_024536</name>
</gene>